<dbReference type="SUPFAM" id="SSF54427">
    <property type="entry name" value="NTF2-like"/>
    <property type="match status" value="1"/>
</dbReference>
<dbReference type="RefSeq" id="WP_109869306.1">
    <property type="nucleotide sequence ID" value="NZ_QGNA01000001.1"/>
</dbReference>
<dbReference type="InterPro" id="IPR036188">
    <property type="entry name" value="FAD/NAD-bd_sf"/>
</dbReference>
<evidence type="ECO:0000313" key="2">
    <source>
        <dbReference type="EMBL" id="PWS38685.1"/>
    </source>
</evidence>
<evidence type="ECO:0000256" key="1">
    <source>
        <dbReference type="ARBA" id="ARBA00023002"/>
    </source>
</evidence>
<dbReference type="Proteomes" id="UP000245765">
    <property type="component" value="Unassembled WGS sequence"/>
</dbReference>
<dbReference type="PRINTS" id="PR00411">
    <property type="entry name" value="PNDRDTASEI"/>
</dbReference>
<keyword evidence="1" id="KW-0560">Oxidoreductase</keyword>
<reference evidence="3" key="1">
    <citation type="submission" date="2018-05" db="EMBL/GenBank/DDBJ databases">
        <authorList>
            <person name="Du Z."/>
            <person name="Wang X."/>
        </authorList>
    </citation>
    <scope>NUCLEOTIDE SEQUENCE [LARGE SCALE GENOMIC DNA]</scope>
    <source>
        <strain evidence="3">CQN31</strain>
    </source>
</reference>
<gene>
    <name evidence="2" type="ORF">DFH01_05320</name>
</gene>
<dbReference type="AlphaFoldDB" id="A0A317FIU5"/>
<dbReference type="GO" id="GO:0050660">
    <property type="term" value="F:flavin adenine dinucleotide binding"/>
    <property type="evidence" value="ECO:0007669"/>
    <property type="project" value="TreeGrafter"/>
</dbReference>
<dbReference type="Pfam" id="PF13738">
    <property type="entry name" value="Pyr_redox_3"/>
    <property type="match status" value="1"/>
</dbReference>
<keyword evidence="3" id="KW-1185">Reference proteome</keyword>
<dbReference type="InterPro" id="IPR050982">
    <property type="entry name" value="Auxin_biosynth/cation_transpt"/>
</dbReference>
<dbReference type="InterPro" id="IPR032710">
    <property type="entry name" value="NTF2-like_dom_sf"/>
</dbReference>
<dbReference type="SUPFAM" id="SSF51905">
    <property type="entry name" value="FAD/NAD(P)-binding domain"/>
    <property type="match status" value="2"/>
</dbReference>
<dbReference type="OrthoDB" id="9808049at2"/>
<protein>
    <submittedName>
        <fullName evidence="2">FAD-dependent oxidoreductase</fullName>
    </submittedName>
</protein>
<dbReference type="PANTHER" id="PTHR43539:SF68">
    <property type="entry name" value="FLAVIN-BINDING MONOOXYGENASE-LIKE PROTEIN (AFU_ORTHOLOGUE AFUA_4G09220)"/>
    <property type="match status" value="1"/>
</dbReference>
<dbReference type="Gene3D" id="3.50.50.60">
    <property type="entry name" value="FAD/NAD(P)-binding domain"/>
    <property type="match status" value="2"/>
</dbReference>
<proteinExistence type="predicted"/>
<dbReference type="PANTHER" id="PTHR43539">
    <property type="entry name" value="FLAVIN-BINDING MONOOXYGENASE-LIKE PROTEIN (AFU_ORTHOLOGUE AFUA_4G09220)"/>
    <property type="match status" value="1"/>
</dbReference>
<organism evidence="2 3">
    <name type="scientific">Falsiroseomonas bella</name>
    <dbReference type="NCBI Taxonomy" id="2184016"/>
    <lineage>
        <taxon>Bacteria</taxon>
        <taxon>Pseudomonadati</taxon>
        <taxon>Pseudomonadota</taxon>
        <taxon>Alphaproteobacteria</taxon>
        <taxon>Acetobacterales</taxon>
        <taxon>Roseomonadaceae</taxon>
        <taxon>Falsiroseomonas</taxon>
    </lineage>
</organism>
<name>A0A317FIU5_9PROT</name>
<dbReference type="Gene3D" id="3.10.450.50">
    <property type="match status" value="1"/>
</dbReference>
<dbReference type="EMBL" id="QGNA01000001">
    <property type="protein sequence ID" value="PWS38685.1"/>
    <property type="molecule type" value="Genomic_DNA"/>
</dbReference>
<comment type="caution">
    <text evidence="2">The sequence shown here is derived from an EMBL/GenBank/DDBJ whole genome shotgun (WGS) entry which is preliminary data.</text>
</comment>
<dbReference type="GO" id="GO:0004497">
    <property type="term" value="F:monooxygenase activity"/>
    <property type="evidence" value="ECO:0007669"/>
    <property type="project" value="TreeGrafter"/>
</dbReference>
<accession>A0A317FIU5</accession>
<evidence type="ECO:0000313" key="3">
    <source>
        <dbReference type="Proteomes" id="UP000245765"/>
    </source>
</evidence>
<sequence length="599" mass="66070">MHSDTPKARLAAWIADFADRLASRDVQGVGALFGQDCHWRDMLAFTWSIVTLDGPEAIARMLGECLIRIAPRDIRLEPGSATEADGVTEGWFRFETATVAARGHLRLRGGKAWTLFTVARSLIGHEERIGTRREAGVEHGAIRGRRHWPERRAQERAELGTTRQPCCVVIGAGQGGLALGARLKRLGVPTLLVERHARPGDAWRSRYDSLCLHDPVWTNHLPYMPFPESWPIFTPKDRMADWLDFYAEAMELDIWCGTEAHSAAFDESRGAWTLTVGRGGETQVLHPRQLVLATGMSGAPAIPAIPGTESFAGVQCHSSAFRSGAGFAGKRCVVVGSNNSAHDICADLWEHGAEVTMLQRSATTVVRSERLMEFSWGRLYSEAALEAGITTEQADLILASRPFALVARIMRGVYDEIRRLDADFYAALEGAGFLLDFGEDGTGHGLKYFRRGSGYYIDVGASRLIIEREIALRSRVRIARIVPEGVHLDDGSFLPADLIVYATGFDPMERWIAELISPAVAEKVGHVWGLGSGTAKDPGPWEGELRNMWKPTAQEGLWLQGGNLLQARFYSRLLAMQIKARMEGIPTPVYAAYPAEPSW</sequence>